<dbReference type="InterPro" id="IPR017452">
    <property type="entry name" value="GPCR_Rhodpsn_7TM"/>
</dbReference>
<protein>
    <recommendedName>
        <fullName evidence="7">G-protein coupled receptors family 1 profile domain-containing protein</fullName>
    </recommendedName>
</protein>
<dbReference type="InterPro" id="IPR019421">
    <property type="entry name" value="7TM_GPCR_serpentine_rcpt_Srd"/>
</dbReference>
<comment type="similarity">
    <text evidence="2">Belongs to the nematode receptor-like protein srd family.</text>
</comment>
<evidence type="ECO:0000256" key="3">
    <source>
        <dbReference type="ARBA" id="ARBA00022692"/>
    </source>
</evidence>
<evidence type="ECO:0000313" key="9">
    <source>
        <dbReference type="Proteomes" id="UP001176961"/>
    </source>
</evidence>
<sequence>MIAVLLHVSDLLHVFWKATYGPFSCGTTQRLVVTNGIEVLAVPLNQLLLYYVFKVYLFLQAVHTYRNRMYLTAFDLGYIIFVTTSGTLSIVANSFLLYMIIRKSPTCLSPYRIFLGNTALTQLLYSFVMLMIEPRMLVNELNIVVIYLGPAQFLGPWACYILFITMLHYAVNSFVSIMLSMVFRCISVLTLGFPSSGAYIMCFIGYIVPMTMVLGALNMDVVSDPASNNAYINYSVANLELYRTVVGTTVDQACNMYVIMCTSIFFIPMYIVMYFCRWKIYRVISRPTFVQNNSTKSNIQKLVKALTFQALIPLFTVFPASLSYLLAQFGPLHFQLYSYFIVSSLSISALVDPMVTIYYVSPYRRYARNRMGFPRSQSEFATCSRPSVRKLSSNKYARN</sequence>
<dbReference type="InterPro" id="IPR050920">
    <property type="entry name" value="Nematode_rcpt-like_delta"/>
</dbReference>
<dbReference type="PANTHER" id="PTHR22945">
    <property type="entry name" value="SERPENTINE RECEPTOR, CLASS D DELTA"/>
    <property type="match status" value="1"/>
</dbReference>
<dbReference type="GO" id="GO:0016020">
    <property type="term" value="C:membrane"/>
    <property type="evidence" value="ECO:0007669"/>
    <property type="project" value="UniProtKB-SubCell"/>
</dbReference>
<comment type="subcellular location">
    <subcellularLocation>
        <location evidence="1">Membrane</location>
        <topology evidence="1">Multi-pass membrane protein</topology>
    </subcellularLocation>
</comment>
<feature type="transmembrane region" description="Helical" evidence="6">
    <location>
        <begin position="77"/>
        <end position="101"/>
    </location>
</feature>
<dbReference type="PROSITE" id="PS50262">
    <property type="entry name" value="G_PROTEIN_RECEP_F1_2"/>
    <property type="match status" value="1"/>
</dbReference>
<evidence type="ECO:0000256" key="1">
    <source>
        <dbReference type="ARBA" id="ARBA00004141"/>
    </source>
</evidence>
<evidence type="ECO:0000313" key="8">
    <source>
        <dbReference type="EMBL" id="CAJ0589810.1"/>
    </source>
</evidence>
<evidence type="ECO:0000256" key="4">
    <source>
        <dbReference type="ARBA" id="ARBA00022989"/>
    </source>
</evidence>
<evidence type="ECO:0000256" key="5">
    <source>
        <dbReference type="ARBA" id="ARBA00023136"/>
    </source>
</evidence>
<dbReference type="EMBL" id="CATQJL010000001">
    <property type="protein sequence ID" value="CAJ0589810.1"/>
    <property type="molecule type" value="Genomic_DNA"/>
</dbReference>
<dbReference type="Proteomes" id="UP001176961">
    <property type="component" value="Unassembled WGS sequence"/>
</dbReference>
<accession>A0AA36GJW0</accession>
<evidence type="ECO:0000259" key="7">
    <source>
        <dbReference type="PROSITE" id="PS50262"/>
    </source>
</evidence>
<dbReference type="AlphaFoldDB" id="A0AA36GJW0"/>
<dbReference type="PANTHER" id="PTHR22945:SF16">
    <property type="entry name" value="SERPENTINE RECEPTOR CLASS DELTA-32"/>
    <property type="match status" value="1"/>
</dbReference>
<feature type="transmembrane region" description="Helical" evidence="6">
    <location>
        <begin position="256"/>
        <end position="276"/>
    </location>
</feature>
<dbReference type="SUPFAM" id="SSF81321">
    <property type="entry name" value="Family A G protein-coupled receptor-like"/>
    <property type="match status" value="1"/>
</dbReference>
<keyword evidence="4 6" id="KW-1133">Transmembrane helix</keyword>
<feature type="transmembrane region" description="Helical" evidence="6">
    <location>
        <begin position="198"/>
        <end position="217"/>
    </location>
</feature>
<gene>
    <name evidence="8" type="ORF">CYNAS_LOCUS1793</name>
</gene>
<organism evidence="8 9">
    <name type="scientific">Cylicocyclus nassatus</name>
    <name type="common">Nematode worm</name>
    <dbReference type="NCBI Taxonomy" id="53992"/>
    <lineage>
        <taxon>Eukaryota</taxon>
        <taxon>Metazoa</taxon>
        <taxon>Ecdysozoa</taxon>
        <taxon>Nematoda</taxon>
        <taxon>Chromadorea</taxon>
        <taxon>Rhabditida</taxon>
        <taxon>Rhabditina</taxon>
        <taxon>Rhabditomorpha</taxon>
        <taxon>Strongyloidea</taxon>
        <taxon>Strongylidae</taxon>
        <taxon>Cylicocyclus</taxon>
    </lineage>
</organism>
<feature type="transmembrane region" description="Helical" evidence="6">
    <location>
        <begin position="306"/>
        <end position="327"/>
    </location>
</feature>
<feature type="transmembrane region" description="Helical" evidence="6">
    <location>
        <begin position="339"/>
        <end position="361"/>
    </location>
</feature>
<dbReference type="Gene3D" id="1.20.1070.10">
    <property type="entry name" value="Rhodopsin 7-helix transmembrane proteins"/>
    <property type="match status" value="1"/>
</dbReference>
<keyword evidence="3 6" id="KW-0812">Transmembrane</keyword>
<dbReference type="Pfam" id="PF10317">
    <property type="entry name" value="7TM_GPCR_Srd"/>
    <property type="match status" value="1"/>
</dbReference>
<feature type="transmembrane region" description="Helical" evidence="6">
    <location>
        <begin position="113"/>
        <end position="132"/>
    </location>
</feature>
<comment type="caution">
    <text evidence="8">The sequence shown here is derived from an EMBL/GenBank/DDBJ whole genome shotgun (WGS) entry which is preliminary data.</text>
</comment>
<proteinExistence type="inferred from homology"/>
<evidence type="ECO:0000256" key="2">
    <source>
        <dbReference type="ARBA" id="ARBA00009166"/>
    </source>
</evidence>
<evidence type="ECO:0000256" key="6">
    <source>
        <dbReference type="SAM" id="Phobius"/>
    </source>
</evidence>
<keyword evidence="9" id="KW-1185">Reference proteome</keyword>
<keyword evidence="5 6" id="KW-0472">Membrane</keyword>
<feature type="transmembrane region" description="Helical" evidence="6">
    <location>
        <begin position="48"/>
        <end position="65"/>
    </location>
</feature>
<reference evidence="8" key="1">
    <citation type="submission" date="2023-07" db="EMBL/GenBank/DDBJ databases">
        <authorList>
            <consortium name="CYATHOMIX"/>
        </authorList>
    </citation>
    <scope>NUCLEOTIDE SEQUENCE</scope>
    <source>
        <strain evidence="8">N/A</strain>
    </source>
</reference>
<feature type="domain" description="G-protein coupled receptors family 1 profile" evidence="7">
    <location>
        <begin position="92"/>
        <end position="356"/>
    </location>
</feature>
<name>A0AA36GJW0_CYLNA</name>